<dbReference type="EMBL" id="JAJHZP010000013">
    <property type="protein sequence ID" value="MDC4183364.1"/>
    <property type="molecule type" value="Genomic_DNA"/>
</dbReference>
<organism evidence="2 3">
    <name type="scientific">Mycoplasma bradburyae</name>
    <dbReference type="NCBI Taxonomy" id="2963128"/>
    <lineage>
        <taxon>Bacteria</taxon>
        <taxon>Bacillati</taxon>
        <taxon>Mycoplasmatota</taxon>
        <taxon>Mollicutes</taxon>
        <taxon>Mycoplasmataceae</taxon>
        <taxon>Mycoplasma</taxon>
    </lineage>
</organism>
<reference evidence="2" key="1">
    <citation type="submission" date="2021-11" db="EMBL/GenBank/DDBJ databases">
        <title>Description of Mycoplasma bradburyaesp. nov.from sea birds: a tribute to a great mycoplasmologist.</title>
        <authorList>
            <person name="Ramirez A.S."/>
            <person name="Poveda C."/>
            <person name="Suarez-Perez A."/>
            <person name="Rosales R.S."/>
            <person name="Dijkman R."/>
            <person name="Feberwee A."/>
            <person name="Spergser J."/>
            <person name="Szostak M.P."/>
            <person name="Ressel L."/>
            <person name="Calabuig P."/>
            <person name="Catania S."/>
            <person name="Gobbo F."/>
            <person name="Timofte D."/>
            <person name="Poveda J.B."/>
        </authorList>
    </citation>
    <scope>NUCLEOTIDE SEQUENCE</scope>
    <source>
        <strain evidence="2">T264</strain>
    </source>
</reference>
<evidence type="ECO:0000313" key="3">
    <source>
        <dbReference type="Proteomes" id="UP001216384"/>
    </source>
</evidence>
<dbReference type="RefSeq" id="WP_272403970.1">
    <property type="nucleotide sequence ID" value="NZ_JAJHZP010000013.1"/>
</dbReference>
<evidence type="ECO:0000256" key="1">
    <source>
        <dbReference type="SAM" id="Phobius"/>
    </source>
</evidence>
<accession>A0AAW6HNV3</accession>
<keyword evidence="1" id="KW-0472">Membrane</keyword>
<feature type="transmembrane region" description="Helical" evidence="1">
    <location>
        <begin position="98"/>
        <end position="122"/>
    </location>
</feature>
<sequence>MSLSDVIDNSSLNNSEKTFIKENIKLNLEKNETISSRISLSFSTENNYWDFNFQKGKYEKEVVNNIFDNIDNKAYSIRNDLNNAIQSLDFANAIISPFVSFIKFNIVSALAGLGINILFFLIKTPINNNLSRITSFLERSTKSRIKSIDYISSYSKYWYKKYIINELRSLKHSSPNIFWFKEVFTNEELNNYINEINWL</sequence>
<proteinExistence type="predicted"/>
<evidence type="ECO:0000313" key="2">
    <source>
        <dbReference type="EMBL" id="MDC4183364.1"/>
    </source>
</evidence>
<gene>
    <name evidence="2" type="ORF">LNO71_01745</name>
</gene>
<comment type="caution">
    <text evidence="2">The sequence shown here is derived from an EMBL/GenBank/DDBJ whole genome shotgun (WGS) entry which is preliminary data.</text>
</comment>
<dbReference type="AlphaFoldDB" id="A0AAW6HNV3"/>
<name>A0AAW6HNV3_9MOLU</name>
<dbReference type="Proteomes" id="UP001216384">
    <property type="component" value="Unassembled WGS sequence"/>
</dbReference>
<keyword evidence="1" id="KW-0812">Transmembrane</keyword>
<protein>
    <submittedName>
        <fullName evidence="2">Uncharacterized protein</fullName>
    </submittedName>
</protein>
<keyword evidence="1" id="KW-1133">Transmembrane helix</keyword>